<gene>
    <name evidence="1" type="ORF">DSO57_1020693</name>
</gene>
<dbReference type="EMBL" id="QTSX02004358">
    <property type="protein sequence ID" value="KAJ9065334.1"/>
    <property type="molecule type" value="Genomic_DNA"/>
</dbReference>
<name>A0ACC2SSF5_9FUNG</name>
<dbReference type="Proteomes" id="UP001165960">
    <property type="component" value="Unassembled WGS sequence"/>
</dbReference>
<evidence type="ECO:0000313" key="1">
    <source>
        <dbReference type="EMBL" id="KAJ9065334.1"/>
    </source>
</evidence>
<evidence type="ECO:0000313" key="2">
    <source>
        <dbReference type="Proteomes" id="UP001165960"/>
    </source>
</evidence>
<reference evidence="1" key="1">
    <citation type="submission" date="2022-04" db="EMBL/GenBank/DDBJ databases">
        <title>Genome of the entomopathogenic fungus Entomophthora muscae.</title>
        <authorList>
            <person name="Elya C."/>
            <person name="Lovett B.R."/>
            <person name="Lee E."/>
            <person name="Macias A.M."/>
            <person name="Hajek A.E."/>
            <person name="De Bivort B.L."/>
            <person name="Kasson M.T."/>
            <person name="De Fine Licht H.H."/>
            <person name="Stajich J.E."/>
        </authorList>
    </citation>
    <scope>NUCLEOTIDE SEQUENCE</scope>
    <source>
        <strain evidence="1">Berkeley</strain>
    </source>
</reference>
<proteinExistence type="predicted"/>
<keyword evidence="2" id="KW-1185">Reference proteome</keyword>
<comment type="caution">
    <text evidence="1">The sequence shown here is derived from an EMBL/GenBank/DDBJ whole genome shotgun (WGS) entry which is preliminary data.</text>
</comment>
<sequence length="92" mass="10154">MSADNVHFTSLKQITRTQADDANHQIQQMSSTRGNQSGRLDVKLSAGYPAYNSPGIRSKVLGSCIETLEHRMGTLIESLSNPYPRHTIPSQL</sequence>
<protein>
    <submittedName>
        <fullName evidence="1">Uncharacterized protein</fullName>
    </submittedName>
</protein>
<organism evidence="1 2">
    <name type="scientific">Entomophthora muscae</name>
    <dbReference type="NCBI Taxonomy" id="34485"/>
    <lineage>
        <taxon>Eukaryota</taxon>
        <taxon>Fungi</taxon>
        <taxon>Fungi incertae sedis</taxon>
        <taxon>Zoopagomycota</taxon>
        <taxon>Entomophthoromycotina</taxon>
        <taxon>Entomophthoromycetes</taxon>
        <taxon>Entomophthorales</taxon>
        <taxon>Entomophthoraceae</taxon>
        <taxon>Entomophthora</taxon>
    </lineage>
</organism>
<accession>A0ACC2SSF5</accession>